<proteinExistence type="predicted"/>
<organism evidence="1 2">
    <name type="scientific">Willisornis vidua</name>
    <name type="common">Xingu scale-backed antbird</name>
    <dbReference type="NCBI Taxonomy" id="1566151"/>
    <lineage>
        <taxon>Eukaryota</taxon>
        <taxon>Metazoa</taxon>
        <taxon>Chordata</taxon>
        <taxon>Craniata</taxon>
        <taxon>Vertebrata</taxon>
        <taxon>Euteleostomi</taxon>
        <taxon>Archelosauria</taxon>
        <taxon>Archosauria</taxon>
        <taxon>Dinosauria</taxon>
        <taxon>Saurischia</taxon>
        <taxon>Theropoda</taxon>
        <taxon>Coelurosauria</taxon>
        <taxon>Aves</taxon>
        <taxon>Neognathae</taxon>
        <taxon>Neoaves</taxon>
        <taxon>Telluraves</taxon>
        <taxon>Australaves</taxon>
        <taxon>Passeriformes</taxon>
        <taxon>Thamnophilidae</taxon>
        <taxon>Willisornis</taxon>
    </lineage>
</organism>
<protein>
    <submittedName>
        <fullName evidence="1">Uncharacterized protein</fullName>
    </submittedName>
</protein>
<evidence type="ECO:0000313" key="1">
    <source>
        <dbReference type="EMBL" id="KAJ7412561.1"/>
    </source>
</evidence>
<comment type="caution">
    <text evidence="1">The sequence shown here is derived from an EMBL/GenBank/DDBJ whole genome shotgun (WGS) entry which is preliminary data.</text>
</comment>
<dbReference type="Proteomes" id="UP001145742">
    <property type="component" value="Unassembled WGS sequence"/>
</dbReference>
<dbReference type="EMBL" id="WHWB01034226">
    <property type="protein sequence ID" value="KAJ7412561.1"/>
    <property type="molecule type" value="Genomic_DNA"/>
</dbReference>
<gene>
    <name evidence="1" type="ORF">WISP_95637</name>
</gene>
<keyword evidence="2" id="KW-1185">Reference proteome</keyword>
<evidence type="ECO:0000313" key="2">
    <source>
        <dbReference type="Proteomes" id="UP001145742"/>
    </source>
</evidence>
<reference evidence="1" key="1">
    <citation type="submission" date="2019-10" db="EMBL/GenBank/DDBJ databases">
        <authorList>
            <person name="Soares A.E.R."/>
            <person name="Aleixo A."/>
            <person name="Schneider P."/>
            <person name="Miyaki C.Y."/>
            <person name="Schneider M.P."/>
            <person name="Mello C."/>
            <person name="Vasconcelos A.T.R."/>
        </authorList>
    </citation>
    <scope>NUCLEOTIDE SEQUENCE</scope>
    <source>
        <tissue evidence="1">Muscle</tissue>
    </source>
</reference>
<sequence length="128" mass="14711">MEMLESPSLEVFKKRLDMALSAMVWLLWCLVKSWTRTTKALQWGFSPGQAANIIQHYTAEQENGDLSEMLLRHKQCFAGRGGTGVSAHQVLTIHDEEQHDENFFQMKLDTPPQLLTMGKVIEQYHHIV</sequence>
<name>A0ABQ9D065_9PASS</name>
<accession>A0ABQ9D065</accession>